<keyword evidence="2" id="KW-0812">Transmembrane</keyword>
<accession>A0A3D9LDI7</accession>
<dbReference type="RefSeq" id="WP_245952293.1">
    <property type="nucleotide sequence ID" value="NZ_QREH01000001.1"/>
</dbReference>
<proteinExistence type="predicted"/>
<feature type="transmembrane region" description="Helical" evidence="2">
    <location>
        <begin position="87"/>
        <end position="105"/>
    </location>
</feature>
<organism evidence="3 4">
    <name type="scientific">Citricoccus muralis</name>
    <dbReference type="NCBI Taxonomy" id="169134"/>
    <lineage>
        <taxon>Bacteria</taxon>
        <taxon>Bacillati</taxon>
        <taxon>Actinomycetota</taxon>
        <taxon>Actinomycetes</taxon>
        <taxon>Micrococcales</taxon>
        <taxon>Micrococcaceae</taxon>
        <taxon>Citricoccus</taxon>
    </lineage>
</organism>
<evidence type="ECO:0000256" key="1">
    <source>
        <dbReference type="SAM" id="MobiDB-lite"/>
    </source>
</evidence>
<dbReference type="NCBIfam" id="NF038065">
    <property type="entry name" value="Pr6Pr"/>
    <property type="match status" value="1"/>
</dbReference>
<feature type="region of interest" description="Disordered" evidence="1">
    <location>
        <begin position="1"/>
        <end position="21"/>
    </location>
</feature>
<dbReference type="InterPro" id="IPR049713">
    <property type="entry name" value="Pr6Pr-like"/>
</dbReference>
<dbReference type="AlphaFoldDB" id="A0A3D9LDI7"/>
<feature type="transmembrane region" description="Helical" evidence="2">
    <location>
        <begin position="180"/>
        <end position="198"/>
    </location>
</feature>
<gene>
    <name evidence="3" type="ORF">C8E99_2327</name>
</gene>
<evidence type="ECO:0000313" key="4">
    <source>
        <dbReference type="Proteomes" id="UP000256727"/>
    </source>
</evidence>
<protein>
    <recommendedName>
        <fullName evidence="5">FAR-17a/AIG1-like protein</fullName>
    </recommendedName>
</protein>
<evidence type="ECO:0000256" key="2">
    <source>
        <dbReference type="SAM" id="Phobius"/>
    </source>
</evidence>
<comment type="caution">
    <text evidence="3">The sequence shown here is derived from an EMBL/GenBank/DDBJ whole genome shotgun (WGS) entry which is preliminary data.</text>
</comment>
<feature type="transmembrane region" description="Helical" evidence="2">
    <location>
        <begin position="117"/>
        <end position="139"/>
    </location>
</feature>
<feature type="transmembrane region" description="Helical" evidence="2">
    <location>
        <begin position="34"/>
        <end position="56"/>
    </location>
</feature>
<sequence length="252" mass="27320">MAVASESAAREPGAEATNSTDATARRAPGWWAGVGRVVFALAALLSFTGNGLSFYIGSWKDSDLPADAGFSGGFEGGWEHLLNQPTYFTFLANFLVGLTSLLLAIRPHRTSTLFHALRIAGVVCIVITGVVFNVLLRGAPPGTPVEHLNDTIQHIITPILTPLVWLVFDPRGQVTWKRIGLAALIPLAWLAFTLARGPALDWYPYSILDVPRMGYDGVAVYVVAILGFFFVLAALMWAIDRLLSRLISSRAR</sequence>
<feature type="transmembrane region" description="Helical" evidence="2">
    <location>
        <begin position="218"/>
        <end position="239"/>
    </location>
</feature>
<dbReference type="EMBL" id="QREH01000001">
    <property type="protein sequence ID" value="REE04491.1"/>
    <property type="molecule type" value="Genomic_DNA"/>
</dbReference>
<name>A0A3D9LDI7_9MICC</name>
<feature type="transmembrane region" description="Helical" evidence="2">
    <location>
        <begin position="151"/>
        <end position="168"/>
    </location>
</feature>
<keyword evidence="2" id="KW-1133">Transmembrane helix</keyword>
<evidence type="ECO:0008006" key="5">
    <source>
        <dbReference type="Google" id="ProtNLM"/>
    </source>
</evidence>
<keyword evidence="2" id="KW-0472">Membrane</keyword>
<dbReference type="Proteomes" id="UP000256727">
    <property type="component" value="Unassembled WGS sequence"/>
</dbReference>
<keyword evidence="4" id="KW-1185">Reference proteome</keyword>
<evidence type="ECO:0000313" key="3">
    <source>
        <dbReference type="EMBL" id="REE04491.1"/>
    </source>
</evidence>
<reference evidence="3 4" key="1">
    <citation type="submission" date="2018-07" db="EMBL/GenBank/DDBJ databases">
        <title>Sequencing the genomes of 1000 actinobacteria strains.</title>
        <authorList>
            <person name="Klenk H.-P."/>
        </authorList>
    </citation>
    <scope>NUCLEOTIDE SEQUENCE [LARGE SCALE GENOMIC DNA]</scope>
    <source>
        <strain evidence="3 4">DSM 14442</strain>
    </source>
</reference>